<evidence type="ECO:0000256" key="1">
    <source>
        <dbReference type="PROSITE-ProRule" id="PRU00047"/>
    </source>
</evidence>
<sequence length="171" mass="18944">MANVRTLEPKITVELTDLDSCTIPEEVEAAIKSALKCPDMEIKVNVTNANNREQKTAIVQMGEHQARALLEIGRIKIGWVYSRARKRIEVPRCYRCHGYGHIAAFCQGTDRSGLCYKCGSAGHKARECDSSPKCVICIEAGQPENKVNHQPGTSRCAVFRSALENLKNAQK</sequence>
<accession>A0AAW1I795</accession>
<dbReference type="EMBL" id="JASPKY010000797">
    <property type="protein sequence ID" value="KAK9685193.1"/>
    <property type="molecule type" value="Genomic_DNA"/>
</dbReference>
<dbReference type="InterPro" id="IPR001878">
    <property type="entry name" value="Znf_CCHC"/>
</dbReference>
<keyword evidence="1" id="KW-0863">Zinc-finger</keyword>
<evidence type="ECO:0000313" key="4">
    <source>
        <dbReference type="Proteomes" id="UP001458880"/>
    </source>
</evidence>
<organism evidence="3 4">
    <name type="scientific">Popillia japonica</name>
    <name type="common">Japanese beetle</name>
    <dbReference type="NCBI Taxonomy" id="7064"/>
    <lineage>
        <taxon>Eukaryota</taxon>
        <taxon>Metazoa</taxon>
        <taxon>Ecdysozoa</taxon>
        <taxon>Arthropoda</taxon>
        <taxon>Hexapoda</taxon>
        <taxon>Insecta</taxon>
        <taxon>Pterygota</taxon>
        <taxon>Neoptera</taxon>
        <taxon>Endopterygota</taxon>
        <taxon>Coleoptera</taxon>
        <taxon>Polyphaga</taxon>
        <taxon>Scarabaeiformia</taxon>
        <taxon>Scarabaeidae</taxon>
        <taxon>Rutelinae</taxon>
        <taxon>Popillia</taxon>
    </lineage>
</organism>
<gene>
    <name evidence="3" type="ORF">QE152_g38239</name>
</gene>
<dbReference type="Proteomes" id="UP001458880">
    <property type="component" value="Unassembled WGS sequence"/>
</dbReference>
<dbReference type="Gene3D" id="4.10.60.10">
    <property type="entry name" value="Zinc finger, CCHC-type"/>
    <property type="match status" value="1"/>
</dbReference>
<evidence type="ECO:0000259" key="2">
    <source>
        <dbReference type="PROSITE" id="PS50158"/>
    </source>
</evidence>
<name>A0AAW1I795_POPJA</name>
<reference evidence="3 4" key="1">
    <citation type="journal article" date="2024" name="BMC Genomics">
        <title>De novo assembly and annotation of Popillia japonica's genome with initial clues to its potential as an invasive pest.</title>
        <authorList>
            <person name="Cucini C."/>
            <person name="Boschi S."/>
            <person name="Funari R."/>
            <person name="Cardaioli E."/>
            <person name="Iannotti N."/>
            <person name="Marturano G."/>
            <person name="Paoli F."/>
            <person name="Bruttini M."/>
            <person name="Carapelli A."/>
            <person name="Frati F."/>
            <person name="Nardi F."/>
        </authorList>
    </citation>
    <scope>NUCLEOTIDE SEQUENCE [LARGE SCALE GENOMIC DNA]</scope>
    <source>
        <strain evidence="3">DMR45628</strain>
    </source>
</reference>
<keyword evidence="4" id="KW-1185">Reference proteome</keyword>
<dbReference type="SMART" id="SM00343">
    <property type="entry name" value="ZnF_C2HC"/>
    <property type="match status" value="2"/>
</dbReference>
<dbReference type="Pfam" id="PF00098">
    <property type="entry name" value="zf-CCHC"/>
    <property type="match status" value="1"/>
</dbReference>
<dbReference type="SUPFAM" id="SSF57756">
    <property type="entry name" value="Retrovirus zinc finger-like domains"/>
    <property type="match status" value="1"/>
</dbReference>
<proteinExistence type="predicted"/>
<protein>
    <submittedName>
        <fullName evidence="3">Zinc knuckle</fullName>
    </submittedName>
</protein>
<dbReference type="GO" id="GO:0008270">
    <property type="term" value="F:zinc ion binding"/>
    <property type="evidence" value="ECO:0007669"/>
    <property type="project" value="UniProtKB-KW"/>
</dbReference>
<keyword evidence="1" id="KW-0479">Metal-binding</keyword>
<dbReference type="AlphaFoldDB" id="A0AAW1I795"/>
<keyword evidence="1" id="KW-0862">Zinc</keyword>
<feature type="domain" description="CCHC-type" evidence="2">
    <location>
        <begin position="115"/>
        <end position="128"/>
    </location>
</feature>
<dbReference type="InterPro" id="IPR036875">
    <property type="entry name" value="Znf_CCHC_sf"/>
</dbReference>
<dbReference type="PROSITE" id="PS50158">
    <property type="entry name" value="ZF_CCHC"/>
    <property type="match status" value="1"/>
</dbReference>
<dbReference type="GO" id="GO:0003676">
    <property type="term" value="F:nucleic acid binding"/>
    <property type="evidence" value="ECO:0007669"/>
    <property type="project" value="InterPro"/>
</dbReference>
<comment type="caution">
    <text evidence="3">The sequence shown here is derived from an EMBL/GenBank/DDBJ whole genome shotgun (WGS) entry which is preliminary data.</text>
</comment>
<evidence type="ECO:0000313" key="3">
    <source>
        <dbReference type="EMBL" id="KAK9685193.1"/>
    </source>
</evidence>